<accession>A0A0B2WSH3</accession>
<feature type="compositionally biased region" description="Low complexity" evidence="1">
    <location>
        <begin position="160"/>
        <end position="169"/>
    </location>
</feature>
<comment type="caution">
    <text evidence="4">The sequence shown here is derived from an EMBL/GenBank/DDBJ whole genome shotgun (WGS) entry which is preliminary data.</text>
</comment>
<keyword evidence="5" id="KW-1185">Reference proteome</keyword>
<proteinExistence type="predicted"/>
<dbReference type="AlphaFoldDB" id="A0A0B2WSH3"/>
<dbReference type="STRING" id="1081103.A0A0B2WSH3"/>
<dbReference type="RefSeq" id="XP_040677640.1">
    <property type="nucleotide sequence ID" value="XM_040824315.1"/>
</dbReference>
<feature type="region of interest" description="Disordered" evidence="1">
    <location>
        <begin position="204"/>
        <end position="223"/>
    </location>
</feature>
<organism evidence="4 5">
    <name type="scientific">Metarhizium album (strain ARSEF 1941)</name>
    <dbReference type="NCBI Taxonomy" id="1081103"/>
    <lineage>
        <taxon>Eukaryota</taxon>
        <taxon>Fungi</taxon>
        <taxon>Dikarya</taxon>
        <taxon>Ascomycota</taxon>
        <taxon>Pezizomycotina</taxon>
        <taxon>Sordariomycetes</taxon>
        <taxon>Hypocreomycetidae</taxon>
        <taxon>Hypocreales</taxon>
        <taxon>Clavicipitaceae</taxon>
        <taxon>Metarhizium</taxon>
    </lineage>
</organism>
<gene>
    <name evidence="4" type="ORF">MAM_05517</name>
</gene>
<evidence type="ECO:0000313" key="4">
    <source>
        <dbReference type="EMBL" id="KHN96574.1"/>
    </source>
</evidence>
<protein>
    <submittedName>
        <fullName evidence="4">Uncharacterized protein</fullName>
    </submittedName>
</protein>
<evidence type="ECO:0000256" key="2">
    <source>
        <dbReference type="SAM" id="Phobius"/>
    </source>
</evidence>
<evidence type="ECO:0000256" key="1">
    <source>
        <dbReference type="SAM" id="MobiDB-lite"/>
    </source>
</evidence>
<dbReference type="EMBL" id="AZHE01000014">
    <property type="protein sequence ID" value="KHN96574.1"/>
    <property type="molecule type" value="Genomic_DNA"/>
</dbReference>
<feature type="compositionally biased region" description="Acidic residues" evidence="1">
    <location>
        <begin position="140"/>
        <end position="149"/>
    </location>
</feature>
<keyword evidence="2" id="KW-0812">Transmembrane</keyword>
<keyword evidence="3" id="KW-0732">Signal</keyword>
<feature type="region of interest" description="Disordered" evidence="1">
    <location>
        <begin position="123"/>
        <end position="171"/>
    </location>
</feature>
<feature type="chain" id="PRO_5002096160" evidence="3">
    <location>
        <begin position="21"/>
        <end position="268"/>
    </location>
</feature>
<reference evidence="4 5" key="1">
    <citation type="journal article" date="2014" name="Proc. Natl. Acad. Sci. U.S.A.">
        <title>Trajectory and genomic determinants of fungal-pathogen speciation and host adaptation.</title>
        <authorList>
            <person name="Hu X."/>
            <person name="Xiao G."/>
            <person name="Zheng P."/>
            <person name="Shang Y."/>
            <person name="Su Y."/>
            <person name="Zhang X."/>
            <person name="Liu X."/>
            <person name="Zhan S."/>
            <person name="St Leger R.J."/>
            <person name="Wang C."/>
        </authorList>
    </citation>
    <scope>NUCLEOTIDE SEQUENCE [LARGE SCALE GENOMIC DNA]</scope>
    <source>
        <strain evidence="4 5">ARSEF 1941</strain>
    </source>
</reference>
<dbReference type="HOGENOM" id="CLU_090723_0_0_1"/>
<evidence type="ECO:0000256" key="3">
    <source>
        <dbReference type="SAM" id="SignalP"/>
    </source>
</evidence>
<keyword evidence="2" id="KW-0472">Membrane</keyword>
<feature type="region of interest" description="Disordered" evidence="1">
    <location>
        <begin position="241"/>
        <end position="268"/>
    </location>
</feature>
<keyword evidence="2" id="KW-1133">Transmembrane helix</keyword>
<sequence>MLCRMMTFSLCLAMLPLAKCQFTSPPAAAVLVTGDKVDVEYTTDLKKYTIALWQRPDDGGRPKLGSIVYATTEGPSSGFTWTVKAHNLDLGASHTFFLWLFEGNASQQGTSLHQISSSYFNITDKRATPPPSSTSAAAVEEGEEEEEGESTPSPSPLPSPSQSSGPAGPDGTLSVGARAGIGAAASVFCLLVVTLLVALCRRARRARRRRGPDDDAGAGAGTGTDYANSIAELQSECVSPRPVLKVPPVYRPVPGDDERRPSVAELPG</sequence>
<dbReference type="OrthoDB" id="5390143at2759"/>
<dbReference type="Proteomes" id="UP000030816">
    <property type="component" value="Unassembled WGS sequence"/>
</dbReference>
<evidence type="ECO:0000313" key="5">
    <source>
        <dbReference type="Proteomes" id="UP000030816"/>
    </source>
</evidence>
<feature type="transmembrane region" description="Helical" evidence="2">
    <location>
        <begin position="179"/>
        <end position="200"/>
    </location>
</feature>
<feature type="signal peptide" evidence="3">
    <location>
        <begin position="1"/>
        <end position="20"/>
    </location>
</feature>
<dbReference type="GeneID" id="63739972"/>
<name>A0A0B2WSH3_METAS</name>